<dbReference type="PROSITE" id="PS50097">
    <property type="entry name" value="BTB"/>
    <property type="match status" value="1"/>
</dbReference>
<accession>A0AAV2INA7</accession>
<feature type="compositionally biased region" description="Polar residues" evidence="3">
    <location>
        <begin position="232"/>
        <end position="250"/>
    </location>
</feature>
<dbReference type="Proteomes" id="UP001497497">
    <property type="component" value="Unassembled WGS sequence"/>
</dbReference>
<protein>
    <recommendedName>
        <fullName evidence="4">BTB domain-containing protein</fullName>
    </recommendedName>
</protein>
<feature type="compositionally biased region" description="Polar residues" evidence="3">
    <location>
        <begin position="301"/>
        <end position="318"/>
    </location>
</feature>
<dbReference type="CDD" id="cd18186">
    <property type="entry name" value="BTB_POZ_ZBTB_KLHL-like"/>
    <property type="match status" value="1"/>
</dbReference>
<dbReference type="SMART" id="SM00225">
    <property type="entry name" value="BTB"/>
    <property type="match status" value="1"/>
</dbReference>
<feature type="region of interest" description="Disordered" evidence="3">
    <location>
        <begin position="299"/>
        <end position="333"/>
    </location>
</feature>
<feature type="compositionally biased region" description="Basic and acidic residues" evidence="3">
    <location>
        <begin position="251"/>
        <end position="273"/>
    </location>
</feature>
<proteinExistence type="predicted"/>
<feature type="domain" description="BTB" evidence="4">
    <location>
        <begin position="25"/>
        <end position="92"/>
    </location>
</feature>
<keyword evidence="2" id="KW-0677">Repeat</keyword>
<gene>
    <name evidence="5" type="ORF">GSLYS_00021944001</name>
</gene>
<dbReference type="Gene3D" id="3.30.710.10">
    <property type="entry name" value="Potassium Channel Kv1.1, Chain A"/>
    <property type="match status" value="1"/>
</dbReference>
<dbReference type="Gene3D" id="1.25.40.420">
    <property type="match status" value="1"/>
</dbReference>
<evidence type="ECO:0000313" key="5">
    <source>
        <dbReference type="EMBL" id="CAL1548627.1"/>
    </source>
</evidence>
<evidence type="ECO:0000256" key="2">
    <source>
        <dbReference type="ARBA" id="ARBA00022737"/>
    </source>
</evidence>
<dbReference type="Pfam" id="PF00651">
    <property type="entry name" value="BTB"/>
    <property type="match status" value="1"/>
</dbReference>
<name>A0AAV2INA7_LYMST</name>
<feature type="region of interest" description="Disordered" evidence="3">
    <location>
        <begin position="232"/>
        <end position="280"/>
    </location>
</feature>
<evidence type="ECO:0000313" key="6">
    <source>
        <dbReference type="Proteomes" id="UP001497497"/>
    </source>
</evidence>
<organism evidence="5 6">
    <name type="scientific">Lymnaea stagnalis</name>
    <name type="common">Great pond snail</name>
    <name type="synonym">Helix stagnalis</name>
    <dbReference type="NCBI Taxonomy" id="6523"/>
    <lineage>
        <taxon>Eukaryota</taxon>
        <taxon>Metazoa</taxon>
        <taxon>Spiralia</taxon>
        <taxon>Lophotrochozoa</taxon>
        <taxon>Mollusca</taxon>
        <taxon>Gastropoda</taxon>
        <taxon>Heterobranchia</taxon>
        <taxon>Euthyneura</taxon>
        <taxon>Panpulmonata</taxon>
        <taxon>Hygrophila</taxon>
        <taxon>Lymnaeoidea</taxon>
        <taxon>Lymnaeidae</taxon>
        <taxon>Lymnaea</taxon>
    </lineage>
</organism>
<comment type="caution">
    <text evidence="5">The sequence shown here is derived from an EMBL/GenBank/DDBJ whole genome shotgun (WGS) entry which is preliminary data.</text>
</comment>
<dbReference type="PANTHER" id="PTHR24412">
    <property type="entry name" value="KELCH PROTEIN"/>
    <property type="match status" value="1"/>
</dbReference>
<sequence>MEIDIDIAHGVMNSLNKLYVNKELEDFVVDIDGTEFKCHRVILGSCSEFFGGLFRSGMKEVDEGRASVQGISVEAFQLILKALYTGINVLTKDNVIDIWHASNQLQIQFLIKLCEKSVVSWLTLENFEEVFFHAKLIQSETVLEGARKFMLENFENVRKTKTFLNLSFIDLLRVVEDRDLVVKSEDLVLESLMEWVGQPKIEKSELDASTKANIRITSDKYAAQINAVTQISTKESRSVSGSNGCGNNHNDGIKDDQQVGDLEKEQSRSHEDTSLNASTAVRPVEIAKESAFEALEGELVSQGQTDTKQNSSTFQDGSGTDPKNPDWSNDSGGNLLRERLEKLPKLLAVTRTCLASVSLLHSLYKHPFIQSNNCAKDILFNAILYHTRYMHGQWPTAALHRKCSDFDHYGVQMNTDRTCKALSIFEERLFNLTAPCDSDTQILHLVVFDNDLYCCSFDRYEETSKLLLFRDKSWTFITELPGRKSFLLVHEDVIYAINSEQGHISMINPRDSLSNRNNVSSVPETGTFEYAIIVDRNMLVFSTETKDGVEETAVQCWDLVYNTWMRLDSLEGPAKH</sequence>
<dbReference type="PANTHER" id="PTHR24412:SF489">
    <property type="entry name" value="RING FINGER DOMAIN AND KELCH REPEAT-CONTAINING PROTEIN DDB_G0271372"/>
    <property type="match status" value="1"/>
</dbReference>
<dbReference type="InterPro" id="IPR000210">
    <property type="entry name" value="BTB/POZ_dom"/>
</dbReference>
<evidence type="ECO:0000256" key="3">
    <source>
        <dbReference type="SAM" id="MobiDB-lite"/>
    </source>
</evidence>
<dbReference type="SUPFAM" id="SSF54695">
    <property type="entry name" value="POZ domain"/>
    <property type="match status" value="1"/>
</dbReference>
<dbReference type="Pfam" id="PF07707">
    <property type="entry name" value="BACK"/>
    <property type="match status" value="1"/>
</dbReference>
<dbReference type="InterPro" id="IPR011705">
    <property type="entry name" value="BACK"/>
</dbReference>
<keyword evidence="1" id="KW-0880">Kelch repeat</keyword>
<keyword evidence="6" id="KW-1185">Reference proteome</keyword>
<evidence type="ECO:0000259" key="4">
    <source>
        <dbReference type="PROSITE" id="PS50097"/>
    </source>
</evidence>
<dbReference type="InterPro" id="IPR011333">
    <property type="entry name" value="SKP1/BTB/POZ_sf"/>
</dbReference>
<dbReference type="AlphaFoldDB" id="A0AAV2INA7"/>
<reference evidence="5 6" key="1">
    <citation type="submission" date="2024-04" db="EMBL/GenBank/DDBJ databases">
        <authorList>
            <consortium name="Genoscope - CEA"/>
            <person name="William W."/>
        </authorList>
    </citation>
    <scope>NUCLEOTIDE SEQUENCE [LARGE SCALE GENOMIC DNA]</scope>
</reference>
<dbReference type="SMART" id="SM00875">
    <property type="entry name" value="BACK"/>
    <property type="match status" value="1"/>
</dbReference>
<dbReference type="EMBL" id="CAXITT010001499">
    <property type="protein sequence ID" value="CAL1548627.1"/>
    <property type="molecule type" value="Genomic_DNA"/>
</dbReference>
<evidence type="ECO:0000256" key="1">
    <source>
        <dbReference type="ARBA" id="ARBA00022441"/>
    </source>
</evidence>